<dbReference type="EnsemblPlants" id="PGSC0003DMT400057011">
    <property type="protein sequence ID" value="PGSC0003DMT400057011"/>
    <property type="gene ID" value="PGSC0003DMG400022160"/>
</dbReference>
<gene>
    <name evidence="1" type="primary">LOC102604500</name>
</gene>
<protein>
    <submittedName>
        <fullName evidence="1">Pre-mRNA-splicing factor cwc15</fullName>
    </submittedName>
</protein>
<name>M1C078_SOLTU</name>
<keyword evidence="2" id="KW-1185">Reference proteome</keyword>
<dbReference type="HOGENOM" id="CLU_2798970_0_0_1"/>
<dbReference type="OrthoDB" id="30179at2759"/>
<evidence type="ECO:0000313" key="1">
    <source>
        <dbReference type="EnsemblPlants" id="PGSC0003DMT400057011"/>
    </source>
</evidence>
<accession>M1C078</accession>
<dbReference type="Gramene" id="PGSC0003DMT400057011">
    <property type="protein sequence ID" value="PGSC0003DMT400057011"/>
    <property type="gene ID" value="PGSC0003DMG400022160"/>
</dbReference>
<reference evidence="2" key="1">
    <citation type="journal article" date="2011" name="Nature">
        <title>Genome sequence and analysis of the tuber crop potato.</title>
        <authorList>
            <consortium name="The Potato Genome Sequencing Consortium"/>
        </authorList>
    </citation>
    <scope>NUCLEOTIDE SEQUENCE [LARGE SCALE GENOMIC DNA]</scope>
    <source>
        <strain evidence="2">cv. DM1-3 516 R44</strain>
    </source>
</reference>
<proteinExistence type="predicted"/>
<evidence type="ECO:0000313" key="2">
    <source>
        <dbReference type="Proteomes" id="UP000011115"/>
    </source>
</evidence>
<dbReference type="AlphaFoldDB" id="M1C078"/>
<organism evidence="1 2">
    <name type="scientific">Solanum tuberosum</name>
    <name type="common">Potato</name>
    <dbReference type="NCBI Taxonomy" id="4113"/>
    <lineage>
        <taxon>Eukaryota</taxon>
        <taxon>Viridiplantae</taxon>
        <taxon>Streptophyta</taxon>
        <taxon>Embryophyta</taxon>
        <taxon>Tracheophyta</taxon>
        <taxon>Spermatophyta</taxon>
        <taxon>Magnoliopsida</taxon>
        <taxon>eudicotyledons</taxon>
        <taxon>Gunneridae</taxon>
        <taxon>Pentapetalae</taxon>
        <taxon>asterids</taxon>
        <taxon>lamiids</taxon>
        <taxon>Solanales</taxon>
        <taxon>Solanaceae</taxon>
        <taxon>Solanoideae</taxon>
        <taxon>Solaneae</taxon>
        <taxon>Solanum</taxon>
    </lineage>
</organism>
<dbReference type="ExpressionAtlas" id="M1C078">
    <property type="expression patterns" value="baseline and differential"/>
</dbReference>
<dbReference type="Proteomes" id="UP000011115">
    <property type="component" value="Unassembled WGS sequence"/>
</dbReference>
<sequence>MFPLLYDILLQVLKERLKTALFHAALMLMMMQTPKVTMRGLYLVPHLYKNAFSKLLFVQTLECLIVFH</sequence>
<reference evidence="1" key="2">
    <citation type="submission" date="2015-06" db="UniProtKB">
        <authorList>
            <consortium name="EnsemblPlants"/>
        </authorList>
    </citation>
    <scope>IDENTIFICATION</scope>
    <source>
        <strain evidence="1">DM1-3 516 R44</strain>
    </source>
</reference>